<feature type="region of interest" description="Disordered" evidence="1">
    <location>
        <begin position="1098"/>
        <end position="1129"/>
    </location>
</feature>
<feature type="domain" description="Bacterial repeat" evidence="2">
    <location>
        <begin position="437"/>
        <end position="501"/>
    </location>
</feature>
<dbReference type="InterPro" id="IPR028994">
    <property type="entry name" value="Integrin_alpha_N"/>
</dbReference>
<feature type="domain" description="Bacterial repeat" evidence="2">
    <location>
        <begin position="349"/>
        <end position="406"/>
    </location>
</feature>
<reference evidence="3 4" key="1">
    <citation type="journal article" date="2016" name="Front. Microbiol.">
        <title>Single-Cell (Meta-)Genomics of a Dimorphic Candidatus Thiomargarita nelsonii Reveals Genomic Plasticity.</title>
        <authorList>
            <person name="Flood B.E."/>
            <person name="Fliss P."/>
            <person name="Jones D.S."/>
            <person name="Dick G.J."/>
            <person name="Jain S."/>
            <person name="Kaster A.K."/>
            <person name="Winkel M."/>
            <person name="Mussmann M."/>
            <person name="Bailey J."/>
        </authorList>
    </citation>
    <scope>NUCLEOTIDE SEQUENCE [LARGE SCALE GENOMIC DNA]</scope>
    <source>
        <strain evidence="3">Hydrate Ridge</strain>
    </source>
</reference>
<comment type="caution">
    <text evidence="3">The sequence shown here is derived from an EMBL/GenBank/DDBJ whole genome shotgun (WGS) entry which is preliminary data.</text>
</comment>
<proteinExistence type="predicted"/>
<organism evidence="3 4">
    <name type="scientific">Candidatus Thiomargarita nelsonii</name>
    <dbReference type="NCBI Taxonomy" id="1003181"/>
    <lineage>
        <taxon>Bacteria</taxon>
        <taxon>Pseudomonadati</taxon>
        <taxon>Pseudomonadota</taxon>
        <taxon>Gammaproteobacteria</taxon>
        <taxon>Thiotrichales</taxon>
        <taxon>Thiotrichaceae</taxon>
        <taxon>Thiomargarita</taxon>
    </lineage>
</organism>
<dbReference type="Pfam" id="PF18998">
    <property type="entry name" value="Flg_new_2"/>
    <property type="match status" value="7"/>
</dbReference>
<dbReference type="AlphaFoldDB" id="A0A4E0R752"/>
<dbReference type="EMBL" id="JSZA02000007">
    <property type="protein sequence ID" value="TGO03641.1"/>
    <property type="molecule type" value="Genomic_DNA"/>
</dbReference>
<feature type="domain" description="Bacterial repeat" evidence="2">
    <location>
        <begin position="722"/>
        <end position="773"/>
    </location>
</feature>
<evidence type="ECO:0000313" key="4">
    <source>
        <dbReference type="Proteomes" id="UP000030428"/>
    </source>
</evidence>
<gene>
    <name evidence="3" type="ORF">PN36_02755</name>
</gene>
<keyword evidence="4" id="KW-1185">Reference proteome</keyword>
<feature type="domain" description="Bacterial repeat" evidence="2">
    <location>
        <begin position="649"/>
        <end position="692"/>
    </location>
</feature>
<protein>
    <recommendedName>
        <fullName evidence="2">Bacterial repeat domain-containing protein</fullName>
    </recommendedName>
</protein>
<feature type="domain" description="Bacterial repeat" evidence="2">
    <location>
        <begin position="553"/>
        <end position="607"/>
    </location>
</feature>
<dbReference type="SUPFAM" id="SSF69318">
    <property type="entry name" value="Integrin alpha N-terminal domain"/>
    <property type="match status" value="1"/>
</dbReference>
<dbReference type="Proteomes" id="UP000030428">
    <property type="component" value="Unassembled WGS sequence"/>
</dbReference>
<sequence length="1129" mass="119177">MKTNLGKSGMRFMRYLLIVGSLFIGSSAFADNLLTVRMIGAGGTNNTVTSNGAISCVGGTGSDCSESLPTGTPVTLTAYPDANSIFVGWQAVNFHCRTTAPTCTFQIDAFERIETAVFAPANNLSVTISDPASLPDNRVESNVPGIDCFQGHGDCDENYGLDNVVILTATPDPSAHPSPLFTGWNVIVDDGNDATNQCDAVSPPLDTCTVTIPGTPGKNVTVMAMFNSYILTVDETTSTGSYTITSSPTGINCNQTNTDDCEEIYDPDTDVTLTATADTGTSFLGWGGPCAGIATTCTVKMNENLTVSPLFTKLTKKLTVDASPGAGIGRVTSPNIPPQVNTTGLSSYDFPFGTVVTLTADPDTGSKFTGWDVPSNPSLCPNDPTIAESCTVTMNNDLTVNARFEKAMLTVILDGSGTGDVTSVPLGIDCPNGLAGGILDNVCDEDFNPGTVVTLTATAGPNSLFTGWSVNSSVNPPCPGTADCRLTMSDLMTVTATFERRQTLDVTILLTDPQGNTPPNVSGKVTFDPPSGPNGDVDELICENNANCPHLVGNYPHDSFVTLTAIAGTDSKFKRWNGNNLGNLCAGTNICSVPMNQARNIVAEFVNVQTLKVATVGPGNVTSDPATDGIDCGTDCEEAYPIIPAPHKIVTLTATPEATFTGWSGSGATACTGNPVCEVTIDNDYELMATFHLQNTLTVVKQGTGRGRVTSVPVGIDCGINCEEAFNEGTVVTLTAVDFNGSRFTGWSEPSCSGNTCDVTMNGNLTVIATFALEKTDNDLVIDLGADGIWAYMNNDPNQWVKIHTLSPEKMAIGDIDGTGQDDLITAFLQGIWALMNNTNWANLHTLQAGSVITTGDLDDSGKDDLLIDFGPGPGLWAMMNNDQANGWVQIHPLSPKGLVAGDFKGDRQDEVVIDFGPSLGIWIFSDFLSNPHVWFPLHKTASADSMVIGDMDSGGNDIIIDFGAPHGIFEWRNNRWWDHIHGYSPDSIVIADLDNDGVGELIIDFGDPYGIWILNNGSGFHSGWYPLHGVSPVSMVVGDLNSDRIDDVIINFGALGIWVVMGDTGFHGNGFIHTWNKLHPGTAELMVTGNLDGIETPPSPALSAAMEDEADKPVPGGVSADDGQPFPE</sequence>
<feature type="domain" description="Bacterial repeat" evidence="2">
    <location>
        <begin position="261"/>
        <end position="313"/>
    </location>
</feature>
<evidence type="ECO:0000259" key="2">
    <source>
        <dbReference type="Pfam" id="PF18998"/>
    </source>
</evidence>
<name>A0A4E0R752_9GAMM</name>
<evidence type="ECO:0000256" key="1">
    <source>
        <dbReference type="SAM" id="MobiDB-lite"/>
    </source>
</evidence>
<evidence type="ECO:0000313" key="3">
    <source>
        <dbReference type="EMBL" id="TGO03641.1"/>
    </source>
</evidence>
<accession>A0A4E0R752</accession>
<dbReference type="InterPro" id="IPR044060">
    <property type="entry name" value="Bacterial_rp_domain"/>
</dbReference>
<feature type="domain" description="Bacterial repeat" evidence="2">
    <location>
        <begin position="58"/>
        <end position="120"/>
    </location>
</feature>